<keyword evidence="6 7" id="KW-0472">Membrane</keyword>
<dbReference type="GeneID" id="102803222"/>
<accession>A0ABM0M378</accession>
<keyword evidence="10" id="KW-1185">Reference proteome</keyword>
<evidence type="ECO:0000256" key="3">
    <source>
        <dbReference type="ARBA" id="ARBA00022729"/>
    </source>
</evidence>
<dbReference type="InterPro" id="IPR003410">
    <property type="entry name" value="HYR_dom"/>
</dbReference>
<dbReference type="RefSeq" id="XP_006814469.1">
    <property type="nucleotide sequence ID" value="XM_006814406.1"/>
</dbReference>
<sequence>NLIPGSSVFNLSGEVTNFIIRSGNKGSFSNDATSNDDVIIEYSRVEHVIRTVFIHFTSDKVDKGMECSFMNIPDIIPNFHLATVHAFYDIDVLGCPEGKFGGNCQYECYCQNGATCHIFNGACKCTTGWKGIACDIDVGAPEFVFCPHNITALLDEGSSSTEVTWPKVEVNDNSGLLNLTSNHQARDEFIIGIHNILYTAVDIHGNTAICRFSVNVKAVNIETTKTVIVSSIVISLLLVVLVTFGFVVCLRYRKNRLMYPLLFGRSKDDDNKEWDAFVAVKGGTEDETFVYKELLHELEENNDYKINIHHRDFTPGIPIVDNILYAIKNSRRTILILSPEFVRSELCNYEVDQAKFELFGLRH</sequence>
<evidence type="ECO:0000259" key="8">
    <source>
        <dbReference type="PROSITE" id="PS50104"/>
    </source>
</evidence>
<dbReference type="Proteomes" id="UP000694865">
    <property type="component" value="Unplaced"/>
</dbReference>
<evidence type="ECO:0000256" key="5">
    <source>
        <dbReference type="ARBA" id="ARBA00022989"/>
    </source>
</evidence>
<evidence type="ECO:0000256" key="2">
    <source>
        <dbReference type="ARBA" id="ARBA00022692"/>
    </source>
</evidence>
<evidence type="ECO:0000259" key="9">
    <source>
        <dbReference type="PROSITE" id="PS50825"/>
    </source>
</evidence>
<gene>
    <name evidence="11" type="primary">LOC102803222</name>
</gene>
<reference evidence="11" key="1">
    <citation type="submission" date="2025-08" db="UniProtKB">
        <authorList>
            <consortium name="RefSeq"/>
        </authorList>
    </citation>
    <scope>IDENTIFICATION</scope>
    <source>
        <tissue evidence="11">Testes</tissue>
    </source>
</reference>
<dbReference type="PRINTS" id="PR01537">
    <property type="entry name" value="INTRLKN1R1F"/>
</dbReference>
<keyword evidence="3" id="KW-0732">Signal</keyword>
<dbReference type="InterPro" id="IPR035897">
    <property type="entry name" value="Toll_tir_struct_dom_sf"/>
</dbReference>
<protein>
    <submittedName>
        <fullName evidence="11">Uncharacterized protein LOC102803222</fullName>
    </submittedName>
</protein>
<evidence type="ECO:0000313" key="10">
    <source>
        <dbReference type="Proteomes" id="UP000694865"/>
    </source>
</evidence>
<keyword evidence="2 7" id="KW-0812">Transmembrane</keyword>
<evidence type="ECO:0000313" key="11">
    <source>
        <dbReference type="RefSeq" id="XP_006814469.1"/>
    </source>
</evidence>
<dbReference type="PROSITE" id="PS50825">
    <property type="entry name" value="HYR"/>
    <property type="match status" value="1"/>
</dbReference>
<feature type="transmembrane region" description="Helical" evidence="7">
    <location>
        <begin position="227"/>
        <end position="250"/>
    </location>
</feature>
<feature type="domain" description="TIR" evidence="8">
    <location>
        <begin position="272"/>
        <end position="363"/>
    </location>
</feature>
<dbReference type="Gene3D" id="3.40.50.10140">
    <property type="entry name" value="Toll/interleukin-1 receptor homology (TIR) domain"/>
    <property type="match status" value="1"/>
</dbReference>
<dbReference type="PROSITE" id="PS50104">
    <property type="entry name" value="TIR"/>
    <property type="match status" value="1"/>
</dbReference>
<dbReference type="PANTHER" id="PTHR24365">
    <property type="entry name" value="TOLL-LIKE RECEPTOR"/>
    <property type="match status" value="1"/>
</dbReference>
<evidence type="ECO:0000256" key="6">
    <source>
        <dbReference type="ARBA" id="ARBA00023136"/>
    </source>
</evidence>
<organism evidence="10 11">
    <name type="scientific">Saccoglossus kowalevskii</name>
    <name type="common">Acorn worm</name>
    <dbReference type="NCBI Taxonomy" id="10224"/>
    <lineage>
        <taxon>Eukaryota</taxon>
        <taxon>Metazoa</taxon>
        <taxon>Hemichordata</taxon>
        <taxon>Enteropneusta</taxon>
        <taxon>Harrimaniidae</taxon>
        <taxon>Saccoglossus</taxon>
    </lineage>
</organism>
<dbReference type="PROSITE" id="PS01186">
    <property type="entry name" value="EGF_2"/>
    <property type="match status" value="1"/>
</dbReference>
<comment type="subcellular location">
    <subcellularLocation>
        <location evidence="1">Membrane</location>
    </subcellularLocation>
</comment>
<dbReference type="InterPro" id="IPR000157">
    <property type="entry name" value="TIR_dom"/>
</dbReference>
<evidence type="ECO:0000256" key="4">
    <source>
        <dbReference type="ARBA" id="ARBA00022737"/>
    </source>
</evidence>
<dbReference type="Gene3D" id="2.170.300.10">
    <property type="entry name" value="Tie2 ligand-binding domain superfamily"/>
    <property type="match status" value="1"/>
</dbReference>
<proteinExistence type="predicted"/>
<evidence type="ECO:0000256" key="7">
    <source>
        <dbReference type="SAM" id="Phobius"/>
    </source>
</evidence>
<dbReference type="Pfam" id="PF02494">
    <property type="entry name" value="HYR"/>
    <property type="match status" value="1"/>
</dbReference>
<keyword evidence="4" id="KW-0677">Repeat</keyword>
<evidence type="ECO:0000256" key="1">
    <source>
        <dbReference type="ARBA" id="ARBA00004370"/>
    </source>
</evidence>
<name>A0ABM0M378_SACKO</name>
<dbReference type="Pfam" id="PF01582">
    <property type="entry name" value="TIR"/>
    <property type="match status" value="1"/>
</dbReference>
<feature type="non-terminal residue" evidence="11">
    <location>
        <position position="1"/>
    </location>
</feature>
<dbReference type="InterPro" id="IPR000742">
    <property type="entry name" value="EGF"/>
</dbReference>
<dbReference type="PROSITE" id="PS00022">
    <property type="entry name" value="EGF_1"/>
    <property type="match status" value="1"/>
</dbReference>
<feature type="domain" description="HYR" evidence="9">
    <location>
        <begin position="136"/>
        <end position="218"/>
    </location>
</feature>
<dbReference type="SUPFAM" id="SSF52200">
    <property type="entry name" value="Toll/Interleukin receptor TIR domain"/>
    <property type="match status" value="1"/>
</dbReference>
<keyword evidence="5 7" id="KW-1133">Transmembrane helix</keyword>
<dbReference type="PANTHER" id="PTHR24365:SF541">
    <property type="entry name" value="PROTEIN TOLL-RELATED"/>
    <property type="match status" value="1"/>
</dbReference>